<proteinExistence type="predicted"/>
<protein>
    <submittedName>
        <fullName evidence="4">Uncharacterized protein</fullName>
    </submittedName>
</protein>
<feature type="compositionally biased region" description="Low complexity" evidence="3">
    <location>
        <begin position="35"/>
        <end position="56"/>
    </location>
</feature>
<reference evidence="4" key="1">
    <citation type="submission" date="2023-07" db="EMBL/GenBank/DDBJ databases">
        <title>draft genome sequence of fig (Ficus carica).</title>
        <authorList>
            <person name="Takahashi T."/>
            <person name="Nishimura K."/>
        </authorList>
    </citation>
    <scope>NUCLEOTIDE SEQUENCE</scope>
</reference>
<dbReference type="Proteomes" id="UP001187192">
    <property type="component" value="Unassembled WGS sequence"/>
</dbReference>
<dbReference type="Gramene" id="FCD_00019809-RA">
    <property type="protein sequence ID" value="FCD_00019809-RA:cds"/>
    <property type="gene ID" value="FCD_00019809"/>
</dbReference>
<keyword evidence="2" id="KW-0539">Nucleus</keyword>
<name>A0AA87ZUY6_FICCA</name>
<dbReference type="GO" id="GO:0005634">
    <property type="term" value="C:nucleus"/>
    <property type="evidence" value="ECO:0007669"/>
    <property type="project" value="UniProtKB-SubCell"/>
</dbReference>
<sequence>MGKVFVNSVDGGCDFNLKIIGYWNAKEDCFANSQSKSTTCSSEESSSSIGSASSSDLLDDDASSSSSSSSSTSPSPETRDQIVSQLPIRKGLSKYYHGKARTFTSLSDVKCVEDLAKKEISFVRRGHRTSFQSPKATISKKNTRGSATSLVSSKSLTRPRSV</sequence>
<comment type="subcellular location">
    <subcellularLocation>
        <location evidence="1">Nucleus</location>
    </subcellularLocation>
</comment>
<feature type="region of interest" description="Disordered" evidence="3">
    <location>
        <begin position="35"/>
        <end position="83"/>
    </location>
</feature>
<gene>
    <name evidence="4" type="ORF">TIFTF001_009254</name>
</gene>
<dbReference type="EMBL" id="BTGU01000010">
    <property type="protein sequence ID" value="GMN40025.1"/>
    <property type="molecule type" value="Genomic_DNA"/>
</dbReference>
<evidence type="ECO:0000256" key="1">
    <source>
        <dbReference type="ARBA" id="ARBA00004123"/>
    </source>
</evidence>
<evidence type="ECO:0000256" key="3">
    <source>
        <dbReference type="SAM" id="MobiDB-lite"/>
    </source>
</evidence>
<keyword evidence="5" id="KW-1185">Reference proteome</keyword>
<evidence type="ECO:0000313" key="4">
    <source>
        <dbReference type="EMBL" id="GMN40025.1"/>
    </source>
</evidence>
<dbReference type="GO" id="GO:0006950">
    <property type="term" value="P:response to stress"/>
    <property type="evidence" value="ECO:0007669"/>
    <property type="project" value="UniProtKB-ARBA"/>
</dbReference>
<evidence type="ECO:0000256" key="2">
    <source>
        <dbReference type="ARBA" id="ARBA00023242"/>
    </source>
</evidence>
<feature type="compositionally biased region" description="Polar residues" evidence="3">
    <location>
        <begin position="129"/>
        <end position="162"/>
    </location>
</feature>
<dbReference type="PANTHER" id="PTHR33172">
    <property type="entry name" value="OS08G0516900 PROTEIN"/>
    <property type="match status" value="1"/>
</dbReference>
<feature type="compositionally biased region" description="Low complexity" evidence="3">
    <location>
        <begin position="63"/>
        <end position="75"/>
    </location>
</feature>
<accession>A0AA87ZUY6</accession>
<organism evidence="4 5">
    <name type="scientific">Ficus carica</name>
    <name type="common">Common fig</name>
    <dbReference type="NCBI Taxonomy" id="3494"/>
    <lineage>
        <taxon>Eukaryota</taxon>
        <taxon>Viridiplantae</taxon>
        <taxon>Streptophyta</taxon>
        <taxon>Embryophyta</taxon>
        <taxon>Tracheophyta</taxon>
        <taxon>Spermatophyta</taxon>
        <taxon>Magnoliopsida</taxon>
        <taxon>eudicotyledons</taxon>
        <taxon>Gunneridae</taxon>
        <taxon>Pentapetalae</taxon>
        <taxon>rosids</taxon>
        <taxon>fabids</taxon>
        <taxon>Rosales</taxon>
        <taxon>Moraceae</taxon>
        <taxon>Ficeae</taxon>
        <taxon>Ficus</taxon>
    </lineage>
</organism>
<feature type="region of interest" description="Disordered" evidence="3">
    <location>
        <begin position="126"/>
        <end position="162"/>
    </location>
</feature>
<comment type="caution">
    <text evidence="4">The sequence shown here is derived from an EMBL/GenBank/DDBJ whole genome shotgun (WGS) entry which is preliminary data.</text>
</comment>
<dbReference type="InterPro" id="IPR051992">
    <property type="entry name" value="OxStress_Response_Reg"/>
</dbReference>
<evidence type="ECO:0000313" key="5">
    <source>
        <dbReference type="Proteomes" id="UP001187192"/>
    </source>
</evidence>
<dbReference type="PANTHER" id="PTHR33172:SF29">
    <property type="entry name" value="OS06G0559400 PROTEIN"/>
    <property type="match status" value="1"/>
</dbReference>
<dbReference type="AlphaFoldDB" id="A0AA87ZUY6"/>